<organism evidence="3 4">
    <name type="scientific">Aristolochia fimbriata</name>
    <name type="common">White veined hardy Dutchman's pipe vine</name>
    <dbReference type="NCBI Taxonomy" id="158543"/>
    <lineage>
        <taxon>Eukaryota</taxon>
        <taxon>Viridiplantae</taxon>
        <taxon>Streptophyta</taxon>
        <taxon>Embryophyta</taxon>
        <taxon>Tracheophyta</taxon>
        <taxon>Spermatophyta</taxon>
        <taxon>Magnoliopsida</taxon>
        <taxon>Magnoliidae</taxon>
        <taxon>Piperales</taxon>
        <taxon>Aristolochiaceae</taxon>
        <taxon>Aristolochia</taxon>
    </lineage>
</organism>
<dbReference type="Proteomes" id="UP000825729">
    <property type="component" value="Unassembled WGS sequence"/>
</dbReference>
<sequence length="382" mass="41394">MKASVKFRDEQNTLLRAKIPISVLGLPFLSGITAGESKELSLSLGTFFESGPSFKVSYRPNDSWNPFALVLKTGIGSFGSPISVPMTISTEFSLLGRGNPTFFLRLKPQMGDFSIKKTAASAIVLPAENPVFGRKAKAFERDHDTDGEGSVDGGETPKPNGGNGAFHAPNGDYAAERRNGFLAAPGVHTAGAINGLFSGVEVNTRSVLPLKNHLRLKFRWGVRFPAELRDIFPDGRRRNPTADISFKKIPLLVINKISIEHVAEEAKSKSSGLPAASDVSDTCQSFKRQLEFLQAENGVLRKAVEELRSEISTPASPIEARSSPKHDREKEKAGRKPTAGKKDRRNEEKPPDFGSFAGKPIEDDPINEELKKALTSAIGAGK</sequence>
<feature type="region of interest" description="Disordered" evidence="2">
    <location>
        <begin position="142"/>
        <end position="165"/>
    </location>
</feature>
<dbReference type="EMBL" id="JAINDJ010000002">
    <property type="protein sequence ID" value="KAG9456687.1"/>
    <property type="molecule type" value="Genomic_DNA"/>
</dbReference>
<protein>
    <submittedName>
        <fullName evidence="3">Uncharacterized protein</fullName>
    </submittedName>
</protein>
<gene>
    <name evidence="3" type="ORF">H6P81_001195</name>
</gene>
<name>A0AAV7F9H5_ARIFI</name>
<comment type="caution">
    <text evidence="3">The sequence shown here is derived from an EMBL/GenBank/DDBJ whole genome shotgun (WGS) entry which is preliminary data.</text>
</comment>
<evidence type="ECO:0000313" key="3">
    <source>
        <dbReference type="EMBL" id="KAG9456687.1"/>
    </source>
</evidence>
<keyword evidence="4" id="KW-1185">Reference proteome</keyword>
<reference evidence="3 4" key="1">
    <citation type="submission" date="2021-07" db="EMBL/GenBank/DDBJ databases">
        <title>The Aristolochia fimbriata genome: insights into angiosperm evolution, floral development and chemical biosynthesis.</title>
        <authorList>
            <person name="Jiao Y."/>
        </authorList>
    </citation>
    <scope>NUCLEOTIDE SEQUENCE [LARGE SCALE GENOMIC DNA]</scope>
    <source>
        <strain evidence="3">IBCAS-2021</strain>
        <tissue evidence="3">Leaf</tissue>
    </source>
</reference>
<dbReference type="AlphaFoldDB" id="A0AAV7F9H5"/>
<evidence type="ECO:0000256" key="1">
    <source>
        <dbReference type="SAM" id="Coils"/>
    </source>
</evidence>
<feature type="compositionally biased region" description="Basic and acidic residues" evidence="2">
    <location>
        <begin position="322"/>
        <end position="351"/>
    </location>
</feature>
<evidence type="ECO:0000313" key="4">
    <source>
        <dbReference type="Proteomes" id="UP000825729"/>
    </source>
</evidence>
<proteinExistence type="predicted"/>
<dbReference type="PANTHER" id="PTHR34285">
    <property type="entry name" value="OS08G0510800 PROTEIN"/>
    <property type="match status" value="1"/>
</dbReference>
<accession>A0AAV7F9H5</accession>
<evidence type="ECO:0000256" key="2">
    <source>
        <dbReference type="SAM" id="MobiDB-lite"/>
    </source>
</evidence>
<dbReference type="PANTHER" id="PTHR34285:SF3">
    <property type="entry name" value="OS08G0510800 PROTEIN"/>
    <property type="match status" value="1"/>
</dbReference>
<feature type="coiled-coil region" evidence="1">
    <location>
        <begin position="276"/>
        <end position="310"/>
    </location>
</feature>
<feature type="region of interest" description="Disordered" evidence="2">
    <location>
        <begin position="311"/>
        <end position="368"/>
    </location>
</feature>
<keyword evidence="1" id="KW-0175">Coiled coil</keyword>